<protein>
    <submittedName>
        <fullName evidence="1">Uncharacterized protein</fullName>
    </submittedName>
</protein>
<evidence type="ECO:0000313" key="1">
    <source>
        <dbReference type="EMBL" id="MCI79866.1"/>
    </source>
</evidence>
<reference evidence="1 2" key="1">
    <citation type="journal article" date="2018" name="Front. Plant Sci.">
        <title>Red Clover (Trifolium pratense) and Zigzag Clover (T. medium) - A Picture of Genomic Similarities and Differences.</title>
        <authorList>
            <person name="Dluhosova J."/>
            <person name="Istvanek J."/>
            <person name="Nedelnik J."/>
            <person name="Repkova J."/>
        </authorList>
    </citation>
    <scope>NUCLEOTIDE SEQUENCE [LARGE SCALE GENOMIC DNA]</scope>
    <source>
        <strain evidence="2">cv. 10/8</strain>
        <tissue evidence="1">Leaf</tissue>
    </source>
</reference>
<sequence>VQKKEIELRDLE</sequence>
<keyword evidence="2" id="KW-1185">Reference proteome</keyword>
<evidence type="ECO:0000313" key="2">
    <source>
        <dbReference type="Proteomes" id="UP000265520"/>
    </source>
</evidence>
<dbReference type="EMBL" id="LXQA010983061">
    <property type="protein sequence ID" value="MCI79866.1"/>
    <property type="molecule type" value="Genomic_DNA"/>
</dbReference>
<feature type="non-terminal residue" evidence="1">
    <location>
        <position position="1"/>
    </location>
</feature>
<dbReference type="Proteomes" id="UP000265520">
    <property type="component" value="Unassembled WGS sequence"/>
</dbReference>
<name>A0A392UV41_9FABA</name>
<comment type="caution">
    <text evidence="1">The sequence shown here is derived from an EMBL/GenBank/DDBJ whole genome shotgun (WGS) entry which is preliminary data.</text>
</comment>
<accession>A0A392UV41</accession>
<proteinExistence type="predicted"/>
<organism evidence="1 2">
    <name type="scientific">Trifolium medium</name>
    <dbReference type="NCBI Taxonomy" id="97028"/>
    <lineage>
        <taxon>Eukaryota</taxon>
        <taxon>Viridiplantae</taxon>
        <taxon>Streptophyta</taxon>
        <taxon>Embryophyta</taxon>
        <taxon>Tracheophyta</taxon>
        <taxon>Spermatophyta</taxon>
        <taxon>Magnoliopsida</taxon>
        <taxon>eudicotyledons</taxon>
        <taxon>Gunneridae</taxon>
        <taxon>Pentapetalae</taxon>
        <taxon>rosids</taxon>
        <taxon>fabids</taxon>
        <taxon>Fabales</taxon>
        <taxon>Fabaceae</taxon>
        <taxon>Papilionoideae</taxon>
        <taxon>50 kb inversion clade</taxon>
        <taxon>NPAAA clade</taxon>
        <taxon>Hologalegina</taxon>
        <taxon>IRL clade</taxon>
        <taxon>Trifolieae</taxon>
        <taxon>Trifolium</taxon>
    </lineage>
</organism>